<reference evidence="1" key="1">
    <citation type="submission" date="2018-02" db="EMBL/GenBank/DDBJ databases">
        <title>Rhizophora mucronata_Transcriptome.</title>
        <authorList>
            <person name="Meera S.P."/>
            <person name="Sreeshan A."/>
            <person name="Augustine A."/>
        </authorList>
    </citation>
    <scope>NUCLEOTIDE SEQUENCE</scope>
    <source>
        <tissue evidence="1">Leaf</tissue>
    </source>
</reference>
<evidence type="ECO:0000313" key="1">
    <source>
        <dbReference type="EMBL" id="MBX52931.1"/>
    </source>
</evidence>
<sequence length="24" mass="2987">MWITIKSWIIGQLWFETIHLKVSR</sequence>
<dbReference type="AlphaFoldDB" id="A0A2P2PE41"/>
<proteinExistence type="predicted"/>
<accession>A0A2P2PE41</accession>
<dbReference type="EMBL" id="GGEC01072447">
    <property type="protein sequence ID" value="MBX52931.1"/>
    <property type="molecule type" value="Transcribed_RNA"/>
</dbReference>
<organism evidence="1">
    <name type="scientific">Rhizophora mucronata</name>
    <name type="common">Asiatic mangrove</name>
    <dbReference type="NCBI Taxonomy" id="61149"/>
    <lineage>
        <taxon>Eukaryota</taxon>
        <taxon>Viridiplantae</taxon>
        <taxon>Streptophyta</taxon>
        <taxon>Embryophyta</taxon>
        <taxon>Tracheophyta</taxon>
        <taxon>Spermatophyta</taxon>
        <taxon>Magnoliopsida</taxon>
        <taxon>eudicotyledons</taxon>
        <taxon>Gunneridae</taxon>
        <taxon>Pentapetalae</taxon>
        <taxon>rosids</taxon>
        <taxon>fabids</taxon>
        <taxon>Malpighiales</taxon>
        <taxon>Rhizophoraceae</taxon>
        <taxon>Rhizophora</taxon>
    </lineage>
</organism>
<name>A0A2P2PE41_RHIMU</name>
<protein>
    <submittedName>
        <fullName evidence="1">Uncharacterized protein</fullName>
    </submittedName>
</protein>